<gene>
    <name evidence="1" type="ORF">E0H45_35525</name>
</gene>
<organism evidence="1 2">
    <name type="scientific">Kribbella soli</name>
    <dbReference type="NCBI Taxonomy" id="1124743"/>
    <lineage>
        <taxon>Bacteria</taxon>
        <taxon>Bacillati</taxon>
        <taxon>Actinomycetota</taxon>
        <taxon>Actinomycetes</taxon>
        <taxon>Propionibacteriales</taxon>
        <taxon>Kribbellaceae</taxon>
        <taxon>Kribbella</taxon>
    </lineage>
</organism>
<protein>
    <recommendedName>
        <fullName evidence="3">Glycosyl transferase family 2</fullName>
    </recommendedName>
</protein>
<dbReference type="RefSeq" id="WP_131345651.1">
    <property type="nucleotide sequence ID" value="NZ_SJJZ01000004.1"/>
</dbReference>
<dbReference type="EMBL" id="SJJZ01000004">
    <property type="protein sequence ID" value="TCC04370.1"/>
    <property type="molecule type" value="Genomic_DNA"/>
</dbReference>
<dbReference type="Proteomes" id="UP000292346">
    <property type="component" value="Unassembled WGS sequence"/>
</dbReference>
<evidence type="ECO:0000313" key="2">
    <source>
        <dbReference type="Proteomes" id="UP000292346"/>
    </source>
</evidence>
<accession>A0A4R0H696</accession>
<reference evidence="1 2" key="1">
    <citation type="submission" date="2019-02" db="EMBL/GenBank/DDBJ databases">
        <title>Kribbella capetownensis sp. nov. and Kribbella speibonae sp. nov., isolated from soil.</title>
        <authorList>
            <person name="Curtis S.M."/>
            <person name="Norton I."/>
            <person name="Everest G.J."/>
            <person name="Meyers P.R."/>
        </authorList>
    </citation>
    <scope>NUCLEOTIDE SEQUENCE [LARGE SCALE GENOMIC DNA]</scope>
    <source>
        <strain evidence="1 2">KCTC 29219</strain>
    </source>
</reference>
<comment type="caution">
    <text evidence="1">The sequence shown here is derived from an EMBL/GenBank/DDBJ whole genome shotgun (WGS) entry which is preliminary data.</text>
</comment>
<proteinExistence type="predicted"/>
<evidence type="ECO:0000313" key="1">
    <source>
        <dbReference type="EMBL" id="TCC04370.1"/>
    </source>
</evidence>
<sequence>MSRRTRQIKASHAGLLFDGSAPVAATANTRLDAIVVPAARPASELQTVINLAAELDVPLVVLCSRSTQLGQVVRRVKDTFRAQALVIEVPEDYRPPCPAPKTSAEKFQQASAGRSSDLSVKRNIGLLLGRLLGWNKILFVDDDIRALKARDVRRLTGYLDRHPVASMVSSDFPDNSVVCHARRKVRPQDVFVSGAVLGVDLQRPELSFFADIYNEDWFFFARHAARRAIPKIGEVRQLEYDPFADPQRAAREEFGDLLAEGLYAAFEGQSGATFEEQLRIAMQPGYWDYFKGVRLKTITETLADIKAAKSSLGDTEYRRIEKSLETAKDWALSISSELCVEFVKSWQEDEELWQKMLSNLPSRLTKQDALAQLKLPRWISCGYGLPTESETNLASAGAVC</sequence>
<dbReference type="OrthoDB" id="3211607at2"/>
<evidence type="ECO:0008006" key="3">
    <source>
        <dbReference type="Google" id="ProtNLM"/>
    </source>
</evidence>
<name>A0A4R0H696_9ACTN</name>
<keyword evidence="2" id="KW-1185">Reference proteome</keyword>
<dbReference type="AlphaFoldDB" id="A0A4R0H696"/>